<reference evidence="4 5" key="1">
    <citation type="journal article" name="Front. Microbiol.">
        <title>Sugar Metabolism of the First Thermophilic Planctomycete Thermogutta terrifontis: Comparative Genomic and Transcriptomic Approaches.</title>
        <authorList>
            <person name="Elcheninov A.G."/>
            <person name="Menzel P."/>
            <person name="Gudbergsdottir S.R."/>
            <person name="Slesarev A.I."/>
            <person name="Kadnikov V.V."/>
            <person name="Krogh A."/>
            <person name="Bonch-Osmolovskaya E.A."/>
            <person name="Peng X."/>
            <person name="Kublanov I.V."/>
        </authorList>
    </citation>
    <scope>NUCLEOTIDE SEQUENCE [LARGE SCALE GENOMIC DNA]</scope>
    <source>
        <strain evidence="4 5">R1</strain>
    </source>
</reference>
<evidence type="ECO:0000256" key="2">
    <source>
        <dbReference type="SAM" id="Phobius"/>
    </source>
</evidence>
<keyword evidence="2" id="KW-0472">Membrane</keyword>
<dbReference type="EMBL" id="CP018477">
    <property type="protein sequence ID" value="ASV75294.1"/>
    <property type="molecule type" value="Genomic_DNA"/>
</dbReference>
<feature type="domain" description="GYF" evidence="3">
    <location>
        <begin position="196"/>
        <end position="243"/>
    </location>
</feature>
<dbReference type="SUPFAM" id="SSF55277">
    <property type="entry name" value="GYF domain"/>
    <property type="match status" value="1"/>
</dbReference>
<feature type="compositionally biased region" description="Low complexity" evidence="1">
    <location>
        <begin position="78"/>
        <end position="102"/>
    </location>
</feature>
<dbReference type="OrthoDB" id="292769at2"/>
<accession>A0A286RH44</accession>
<dbReference type="RefSeq" id="WP_095415406.1">
    <property type="nucleotide sequence ID" value="NZ_CP018477.1"/>
</dbReference>
<evidence type="ECO:0000256" key="1">
    <source>
        <dbReference type="SAM" id="MobiDB-lite"/>
    </source>
</evidence>
<dbReference type="InterPro" id="IPR035445">
    <property type="entry name" value="GYF-like_dom_sf"/>
</dbReference>
<keyword evidence="2" id="KW-1133">Transmembrane helix</keyword>
<proteinExistence type="predicted"/>
<sequence length="305" mass="33165">MKEGDSLAPRRVSCDALVTGWELPGVRNMGIRFYCPNGHKLHVKAFQAGMRGICPYCGAKVQIPLHSTRPSTKELKAQRAAQRQALQSSAGPQGSSSPSGLQIPDQTAPFSPARTDSAPATPFENLTDFLEPTPTQNPPEPPGEFRAMPVPLDASLRGPSETAPASDVVLTNKPEPPPLLTEKPLVDPLSDPDVAWYVRPPAGGQYGPAAPEVIRVWIAEGRITPDTLVWREGWRDWREAREVFPSLGGAEFPRVSPDELPEMRFIRAAEKPRRMQTLAIAIGIMAALVLAGLAVWFFLQPSTGQ</sequence>
<feature type="transmembrane region" description="Helical" evidence="2">
    <location>
        <begin position="277"/>
        <end position="299"/>
    </location>
</feature>
<dbReference type="Pfam" id="PF14237">
    <property type="entry name" value="GYF_2"/>
    <property type="match status" value="1"/>
</dbReference>
<dbReference type="Proteomes" id="UP000215086">
    <property type="component" value="Chromosome"/>
</dbReference>
<keyword evidence="2" id="KW-0812">Transmembrane</keyword>
<gene>
    <name evidence="4" type="ORF">THTE_2692</name>
</gene>
<evidence type="ECO:0000259" key="3">
    <source>
        <dbReference type="Pfam" id="PF14237"/>
    </source>
</evidence>
<dbReference type="InterPro" id="IPR025640">
    <property type="entry name" value="GYF_2"/>
</dbReference>
<name>A0A286RH44_9BACT</name>
<organism evidence="4 5">
    <name type="scientific">Thermogutta terrifontis</name>
    <dbReference type="NCBI Taxonomy" id="1331910"/>
    <lineage>
        <taxon>Bacteria</taxon>
        <taxon>Pseudomonadati</taxon>
        <taxon>Planctomycetota</taxon>
        <taxon>Planctomycetia</taxon>
        <taxon>Pirellulales</taxon>
        <taxon>Thermoguttaceae</taxon>
        <taxon>Thermogutta</taxon>
    </lineage>
</organism>
<keyword evidence="5" id="KW-1185">Reference proteome</keyword>
<feature type="region of interest" description="Disordered" evidence="1">
    <location>
        <begin position="71"/>
        <end position="186"/>
    </location>
</feature>
<evidence type="ECO:0000313" key="4">
    <source>
        <dbReference type="EMBL" id="ASV75294.1"/>
    </source>
</evidence>
<protein>
    <recommendedName>
        <fullName evidence="3">GYF domain-containing protein</fullName>
    </recommendedName>
</protein>
<evidence type="ECO:0000313" key="5">
    <source>
        <dbReference type="Proteomes" id="UP000215086"/>
    </source>
</evidence>
<dbReference type="AlphaFoldDB" id="A0A286RH44"/>
<dbReference type="KEGG" id="ttf:THTE_2692"/>